<evidence type="ECO:0000313" key="2">
    <source>
        <dbReference type="Proteomes" id="UP000201838"/>
    </source>
</evidence>
<dbReference type="AlphaFoldDB" id="A0A238J581"/>
<name>A0A238J581_9RHOB</name>
<keyword evidence="2" id="KW-1185">Reference proteome</keyword>
<evidence type="ECO:0000313" key="1">
    <source>
        <dbReference type="EMBL" id="SMX25816.1"/>
    </source>
</evidence>
<accession>A0A238J581</accession>
<reference evidence="1 2" key="1">
    <citation type="submission" date="2017-05" db="EMBL/GenBank/DDBJ databases">
        <authorList>
            <person name="Song R."/>
            <person name="Chenine A.L."/>
            <person name="Ruprecht R.M."/>
        </authorList>
    </citation>
    <scope>NUCLEOTIDE SEQUENCE [LARGE SCALE GENOMIC DNA]</scope>
    <source>
        <strain evidence="1 2">CECT 8489</strain>
    </source>
</reference>
<proteinExistence type="predicted"/>
<dbReference type="EMBL" id="FXXQ01000032">
    <property type="protein sequence ID" value="SMX25816.1"/>
    <property type="molecule type" value="Genomic_DNA"/>
</dbReference>
<gene>
    <name evidence="1" type="ORF">BOA8489_03961</name>
</gene>
<organism evidence="1 2">
    <name type="scientific">Boseongicola aestuarii</name>
    <dbReference type="NCBI Taxonomy" id="1470561"/>
    <lineage>
        <taxon>Bacteria</taxon>
        <taxon>Pseudomonadati</taxon>
        <taxon>Pseudomonadota</taxon>
        <taxon>Alphaproteobacteria</taxon>
        <taxon>Rhodobacterales</taxon>
        <taxon>Paracoccaceae</taxon>
        <taxon>Boseongicola</taxon>
    </lineage>
</organism>
<dbReference type="Proteomes" id="UP000201838">
    <property type="component" value="Unassembled WGS sequence"/>
</dbReference>
<protein>
    <submittedName>
        <fullName evidence="1">Uncharacterized protein</fullName>
    </submittedName>
</protein>
<sequence>MRRGGIGISAAILYALHARTIIEEGLTFATLRLQ</sequence>